<dbReference type="GO" id="GO:0004057">
    <property type="term" value="F:arginyl-tRNA--protein transferase activity"/>
    <property type="evidence" value="ECO:0007669"/>
    <property type="project" value="UniProtKB-EC"/>
</dbReference>
<feature type="domain" description="N-end aminoacyl transferase N-terminal" evidence="6">
    <location>
        <begin position="22"/>
        <end position="94"/>
    </location>
</feature>
<reference evidence="8" key="2">
    <citation type="submission" date="2016-05" db="EMBL/GenBank/DDBJ databases">
        <title>Comparative analysis highlights variable genome content of wheat rusts and divergence of the mating loci.</title>
        <authorList>
            <person name="Cuomo C.A."/>
            <person name="Bakkeren G."/>
            <person name="Szabo L."/>
            <person name="Khalil H."/>
            <person name="Joly D."/>
            <person name="Goldberg J."/>
            <person name="Young S."/>
            <person name="Zeng Q."/>
            <person name="Fellers J."/>
        </authorList>
    </citation>
    <scope>NUCLEOTIDE SEQUENCE [LARGE SCALE GENOMIC DNA]</scope>
    <source>
        <strain evidence="8">1-1 BBBD Race 1</strain>
    </source>
</reference>
<dbReference type="OrthoDB" id="74183at2759"/>
<dbReference type="Proteomes" id="UP000005240">
    <property type="component" value="Unassembled WGS sequence"/>
</dbReference>
<dbReference type="Pfam" id="PF04376">
    <property type="entry name" value="ATE_N"/>
    <property type="match status" value="1"/>
</dbReference>
<dbReference type="EC" id="2.3.2.8" evidence="5"/>
<dbReference type="EMBL" id="ADAS02000140">
    <property type="protein sequence ID" value="OAV89093.1"/>
    <property type="molecule type" value="Genomic_DNA"/>
</dbReference>
<dbReference type="EnsemblFungi" id="PTTG_08427-t43_1">
    <property type="protein sequence ID" value="PTTG_08427-t43_1-p1"/>
    <property type="gene ID" value="PTTG_08427"/>
</dbReference>
<dbReference type="PANTHER" id="PTHR21367:SF1">
    <property type="entry name" value="ARGINYL-TRNA--PROTEIN TRANSFERASE 1"/>
    <property type="match status" value="1"/>
</dbReference>
<comment type="function">
    <text evidence="5">Involved in the post-translational conjugation of arginine to the N-terminal aspartate or glutamate of a protein. This arginylation is required for degradation of the protein via the ubiquitin pathway.</text>
</comment>
<accession>A0A180GB28</accession>
<dbReference type="STRING" id="630390.A0A180GB28"/>
<evidence type="ECO:0000256" key="5">
    <source>
        <dbReference type="PIRNR" id="PIRNR037207"/>
    </source>
</evidence>
<evidence type="ECO:0000313" key="10">
    <source>
        <dbReference type="Proteomes" id="UP000005240"/>
    </source>
</evidence>
<dbReference type="Pfam" id="PF04377">
    <property type="entry name" value="ATE_C"/>
    <property type="match status" value="1"/>
</dbReference>
<reference evidence="9 10" key="3">
    <citation type="journal article" date="2017" name="G3 (Bethesda)">
        <title>Comparative analysis highlights variable genome content of wheat rusts and divergence of the mating loci.</title>
        <authorList>
            <person name="Cuomo C.A."/>
            <person name="Bakkeren G."/>
            <person name="Khalil H.B."/>
            <person name="Panwar V."/>
            <person name="Joly D."/>
            <person name="Linning R."/>
            <person name="Sakthikumar S."/>
            <person name="Song X."/>
            <person name="Adiconis X."/>
            <person name="Fan L."/>
            <person name="Goldberg J.M."/>
            <person name="Levin J.Z."/>
            <person name="Young S."/>
            <person name="Zeng Q."/>
            <person name="Anikster Y."/>
            <person name="Bruce M."/>
            <person name="Wang M."/>
            <person name="Yin C."/>
            <person name="McCallum B."/>
            <person name="Szabo L.J."/>
            <person name="Hulbert S."/>
            <person name="Chen X."/>
            <person name="Fellers J.P."/>
        </authorList>
    </citation>
    <scope>NUCLEOTIDE SEQUENCE</scope>
    <source>
        <strain evidence="9">isolate 1-1 / race 1 (BBBD)</strain>
        <strain evidence="10">Isolate 1-1 / race 1 (BBBD)</strain>
    </source>
</reference>
<evidence type="ECO:0000259" key="7">
    <source>
        <dbReference type="Pfam" id="PF04377"/>
    </source>
</evidence>
<evidence type="ECO:0000256" key="3">
    <source>
        <dbReference type="ARBA" id="ARBA00022786"/>
    </source>
</evidence>
<dbReference type="InterPro" id="IPR007471">
    <property type="entry name" value="N-end_Aminoacyl_Trfase_N"/>
</dbReference>
<sequence>MSSGQEGPEYYSIIEPLGESSSSCGYCHSKSDSSHAYGIWAHTLSPKVYQMMMDRGWRRSGSYLYLPDRHTTCCPPYTIRCSASGFQASRGQRQAANRWRKFITNTATEDSATKKQQKPQTPFDLCQVFDLTGVHGQTSSTKGLKFEVKFESAEFTEEKFALYKKYQIEVHNDRAEEVTKKSFERFLCTNPFRSDSSVAQHACWLVDGRLIAFSVIDILPLGISSVYLVWDTNYAKYGLGRLASLREIAWIQEWRGSKFGEQFDWYYLGFYIHSCPKMTYKAEYSPSYLLDPSTLDWSPLETCIPILNASENNVTSFSSEVTQERKSSLEDFSVKILTSAGAIDTVRSSDTRVKEVVEKLGFEIVRLSLFCI</sequence>
<keyword evidence="10" id="KW-1185">Reference proteome</keyword>
<evidence type="ECO:0000256" key="2">
    <source>
        <dbReference type="ARBA" id="ARBA00022679"/>
    </source>
</evidence>
<evidence type="ECO:0000256" key="1">
    <source>
        <dbReference type="ARBA" id="ARBA00009991"/>
    </source>
</evidence>
<protein>
    <recommendedName>
        <fullName evidence="5">Arginyl-tRNA--protein transferase 1</fullName>
        <shortName evidence="5">Arginyltransferase 1</shortName>
        <shortName evidence="5">R-transferase 1</shortName>
        <ecNumber evidence="5">2.3.2.8</ecNumber>
    </recommendedName>
    <alternativeName>
        <fullName evidence="5">Arginine-tRNA--protein transferase 1</fullName>
    </alternativeName>
</protein>
<name>A0A180GB28_PUCT1</name>
<proteinExistence type="inferred from homology"/>
<keyword evidence="3 5" id="KW-0833">Ubl conjugation pathway</keyword>
<dbReference type="VEuPathDB" id="FungiDB:PTTG_08427"/>
<dbReference type="PANTHER" id="PTHR21367">
    <property type="entry name" value="ARGININE-TRNA-PROTEIN TRANSFERASE 1"/>
    <property type="match status" value="1"/>
</dbReference>
<dbReference type="PIRSF" id="PIRSF037207">
    <property type="entry name" value="ATE1_euk"/>
    <property type="match status" value="1"/>
</dbReference>
<evidence type="ECO:0000256" key="4">
    <source>
        <dbReference type="ARBA" id="ARBA00023315"/>
    </source>
</evidence>
<evidence type="ECO:0000259" key="6">
    <source>
        <dbReference type="Pfam" id="PF04376"/>
    </source>
</evidence>
<keyword evidence="2 5" id="KW-0808">Transferase</keyword>
<gene>
    <name evidence="8" type="ORF">PTTG_08427</name>
</gene>
<dbReference type="InterPro" id="IPR017137">
    <property type="entry name" value="Arg-tRNA-P_Trfase_1_euk"/>
</dbReference>
<comment type="catalytic activity">
    <reaction evidence="5">
        <text>an N-terminal L-alpha-aminoacyl-[protein] + L-arginyl-tRNA(Arg) = an N-terminal L-arginyl-L-aminoacyl-[protein] + tRNA(Arg) + H(+)</text>
        <dbReference type="Rhea" id="RHEA:10208"/>
        <dbReference type="Rhea" id="RHEA-COMP:9658"/>
        <dbReference type="Rhea" id="RHEA-COMP:9673"/>
        <dbReference type="Rhea" id="RHEA-COMP:10636"/>
        <dbReference type="Rhea" id="RHEA-COMP:10638"/>
        <dbReference type="ChEBI" id="CHEBI:15378"/>
        <dbReference type="ChEBI" id="CHEBI:78442"/>
        <dbReference type="ChEBI" id="CHEBI:78513"/>
        <dbReference type="ChEBI" id="CHEBI:78597"/>
        <dbReference type="ChEBI" id="CHEBI:83562"/>
        <dbReference type="EC" id="2.3.2.8"/>
    </reaction>
</comment>
<dbReference type="AlphaFoldDB" id="A0A180GB28"/>
<comment type="similarity">
    <text evidence="1 5">Belongs to the R-transferase family.</text>
</comment>
<dbReference type="InterPro" id="IPR007472">
    <property type="entry name" value="N-end_Aminoacyl_Trfase_C"/>
</dbReference>
<dbReference type="SUPFAM" id="SSF55729">
    <property type="entry name" value="Acyl-CoA N-acyltransferases (Nat)"/>
    <property type="match status" value="1"/>
</dbReference>
<feature type="domain" description="N-end rule aminoacyl transferase C-terminal" evidence="7">
    <location>
        <begin position="158"/>
        <end position="291"/>
    </location>
</feature>
<evidence type="ECO:0000313" key="8">
    <source>
        <dbReference type="EMBL" id="OAV89093.1"/>
    </source>
</evidence>
<dbReference type="GO" id="GO:0005737">
    <property type="term" value="C:cytoplasm"/>
    <property type="evidence" value="ECO:0007669"/>
    <property type="project" value="TreeGrafter"/>
</dbReference>
<organism evidence="8">
    <name type="scientific">Puccinia triticina (isolate 1-1 / race 1 (BBBD))</name>
    <name type="common">Brown leaf rust fungus</name>
    <dbReference type="NCBI Taxonomy" id="630390"/>
    <lineage>
        <taxon>Eukaryota</taxon>
        <taxon>Fungi</taxon>
        <taxon>Dikarya</taxon>
        <taxon>Basidiomycota</taxon>
        <taxon>Pucciniomycotina</taxon>
        <taxon>Pucciniomycetes</taxon>
        <taxon>Pucciniales</taxon>
        <taxon>Pucciniaceae</taxon>
        <taxon>Puccinia</taxon>
    </lineage>
</organism>
<evidence type="ECO:0000313" key="9">
    <source>
        <dbReference type="EnsemblFungi" id="PTTG_08427-t43_1-p1"/>
    </source>
</evidence>
<reference evidence="9" key="4">
    <citation type="submission" date="2025-05" db="UniProtKB">
        <authorList>
            <consortium name="EnsemblFungi"/>
        </authorList>
    </citation>
    <scope>IDENTIFICATION</scope>
    <source>
        <strain evidence="9">isolate 1-1 / race 1 (BBBD)</strain>
    </source>
</reference>
<keyword evidence="4 5" id="KW-0012">Acyltransferase</keyword>
<reference evidence="8" key="1">
    <citation type="submission" date="2009-11" db="EMBL/GenBank/DDBJ databases">
        <authorList>
            <consortium name="The Broad Institute Genome Sequencing Platform"/>
            <person name="Ward D."/>
            <person name="Feldgarden M."/>
            <person name="Earl A."/>
            <person name="Young S.K."/>
            <person name="Zeng Q."/>
            <person name="Koehrsen M."/>
            <person name="Alvarado L."/>
            <person name="Berlin A."/>
            <person name="Bochicchio J."/>
            <person name="Borenstein D."/>
            <person name="Chapman S.B."/>
            <person name="Chen Z."/>
            <person name="Engels R."/>
            <person name="Freedman E."/>
            <person name="Gellesch M."/>
            <person name="Goldberg J."/>
            <person name="Griggs A."/>
            <person name="Gujja S."/>
            <person name="Heilman E."/>
            <person name="Heiman D."/>
            <person name="Hepburn T."/>
            <person name="Howarth C."/>
            <person name="Jen D."/>
            <person name="Larson L."/>
            <person name="Lewis B."/>
            <person name="Mehta T."/>
            <person name="Park D."/>
            <person name="Pearson M."/>
            <person name="Roberts A."/>
            <person name="Saif S."/>
            <person name="Shea T."/>
            <person name="Shenoy N."/>
            <person name="Sisk P."/>
            <person name="Stolte C."/>
            <person name="Sykes S."/>
            <person name="Thomson T."/>
            <person name="Walk T."/>
            <person name="White J."/>
            <person name="Yandava C."/>
            <person name="Izard J."/>
            <person name="Baranova O.V."/>
            <person name="Blanton J.M."/>
            <person name="Tanner A.C."/>
            <person name="Dewhirst F.E."/>
            <person name="Haas B."/>
            <person name="Nusbaum C."/>
            <person name="Birren B."/>
        </authorList>
    </citation>
    <scope>NUCLEOTIDE SEQUENCE [LARGE SCALE GENOMIC DNA]</scope>
    <source>
        <strain evidence="8">1-1 BBBD Race 1</strain>
    </source>
</reference>
<dbReference type="InterPro" id="IPR030700">
    <property type="entry name" value="N-end_Aminoacyl_Trfase"/>
</dbReference>
<dbReference type="InterPro" id="IPR016181">
    <property type="entry name" value="Acyl_CoA_acyltransferase"/>
</dbReference>